<evidence type="ECO:0000313" key="1">
    <source>
        <dbReference type="EMBL" id="RVT59452.1"/>
    </source>
</evidence>
<sequence length="82" mass="9554">MKKQENIEQISTLLVKKFSVKSIEKLVEDDFVSITAYNKSWENYLTSSKKNKFNVQFGIRTNKDLQNAYNLTIGSPIITEEY</sequence>
<reference evidence="1 2" key="1">
    <citation type="submission" date="2019-01" db="EMBL/GenBank/DDBJ databases">
        <title>Bacillus sp. M5HDSG1-1, whole genome shotgun sequence.</title>
        <authorList>
            <person name="Tuo L."/>
        </authorList>
    </citation>
    <scope>NUCLEOTIDE SEQUENCE [LARGE SCALE GENOMIC DNA]</scope>
    <source>
        <strain evidence="1 2">M5HDSG1-1</strain>
    </source>
</reference>
<proteinExistence type="predicted"/>
<dbReference type="AlphaFoldDB" id="A0A437K789"/>
<dbReference type="Gene3D" id="3.30.360.40">
    <property type="entry name" value="YwmB-like"/>
    <property type="match status" value="1"/>
</dbReference>
<protein>
    <submittedName>
        <fullName evidence="1">Uncharacterized protein</fullName>
    </submittedName>
</protein>
<dbReference type="InterPro" id="IPR014794">
    <property type="entry name" value="DUF1779"/>
</dbReference>
<name>A0A437K789_9BACI</name>
<dbReference type="SUPFAM" id="SSF143842">
    <property type="entry name" value="YwmB-like"/>
    <property type="match status" value="1"/>
</dbReference>
<dbReference type="EMBL" id="RZTZ01000009">
    <property type="protein sequence ID" value="RVT59452.1"/>
    <property type="molecule type" value="Genomic_DNA"/>
</dbReference>
<keyword evidence="2" id="KW-1185">Reference proteome</keyword>
<accession>A0A437K789</accession>
<dbReference type="RefSeq" id="WP_127739848.1">
    <property type="nucleotide sequence ID" value="NZ_CAJCKN010000120.1"/>
</dbReference>
<gene>
    <name evidence="1" type="ORF">EM808_19340</name>
</gene>
<dbReference type="InterPro" id="IPR036209">
    <property type="entry name" value="YwmB-like_sf"/>
</dbReference>
<dbReference type="Proteomes" id="UP000288024">
    <property type="component" value="Unassembled WGS sequence"/>
</dbReference>
<dbReference type="Pfam" id="PF08680">
    <property type="entry name" value="DUF1779"/>
    <property type="match status" value="1"/>
</dbReference>
<comment type="caution">
    <text evidence="1">The sequence shown here is derived from an EMBL/GenBank/DDBJ whole genome shotgun (WGS) entry which is preliminary data.</text>
</comment>
<organism evidence="1 2">
    <name type="scientific">Niallia taxi</name>
    <dbReference type="NCBI Taxonomy" id="2499688"/>
    <lineage>
        <taxon>Bacteria</taxon>
        <taxon>Bacillati</taxon>
        <taxon>Bacillota</taxon>
        <taxon>Bacilli</taxon>
        <taxon>Bacillales</taxon>
        <taxon>Bacillaceae</taxon>
        <taxon>Niallia</taxon>
    </lineage>
</organism>
<evidence type="ECO:0000313" key="2">
    <source>
        <dbReference type="Proteomes" id="UP000288024"/>
    </source>
</evidence>
<dbReference type="GeneID" id="87620385"/>